<keyword evidence="3" id="KW-1185">Reference proteome</keyword>
<keyword evidence="1" id="KW-0472">Membrane</keyword>
<feature type="non-terminal residue" evidence="2">
    <location>
        <position position="247"/>
    </location>
</feature>
<evidence type="ECO:0000313" key="3">
    <source>
        <dbReference type="Proteomes" id="UP000023152"/>
    </source>
</evidence>
<evidence type="ECO:0000256" key="1">
    <source>
        <dbReference type="SAM" id="Phobius"/>
    </source>
</evidence>
<feature type="transmembrane region" description="Helical" evidence="1">
    <location>
        <begin position="105"/>
        <end position="123"/>
    </location>
</feature>
<dbReference type="Proteomes" id="UP000023152">
    <property type="component" value="Unassembled WGS sequence"/>
</dbReference>
<sequence length="247" mass="28524">MRTIYKSQTPEELHLQTNMKEKFTEKKTGSCYSTLPRFEKFCTIHLFCSSHHFRFYKVVSLLFQEMLQMKTFEVGYVVVFLFKFKQENNKTASKMAFNIDIELDITDKMVLFFFFFFFLILCLRNKGNKTEMHIEGGVAFFYFILCVNGGGGGKKLLTEKEVTSTTSLPRLPSANEPEKVDLFLSRLGCLPAALRSTALHDYLDMPSQIRLGLKYVAEKSHGKAIKNGLLQLHPRFVNRPPIARFVI</sequence>
<comment type="caution">
    <text evidence="2">The sequence shown here is derived from an EMBL/GenBank/DDBJ whole genome shotgun (WGS) entry which is preliminary data.</text>
</comment>
<keyword evidence="1" id="KW-0812">Transmembrane</keyword>
<dbReference type="AlphaFoldDB" id="X6LH42"/>
<protein>
    <submittedName>
        <fullName evidence="2">Uncharacterized protein</fullName>
    </submittedName>
</protein>
<keyword evidence="1" id="KW-1133">Transmembrane helix</keyword>
<reference evidence="2 3" key="1">
    <citation type="journal article" date="2013" name="Curr. Biol.">
        <title>The Genome of the Foraminiferan Reticulomyxa filosa.</title>
        <authorList>
            <person name="Glockner G."/>
            <person name="Hulsmann N."/>
            <person name="Schleicher M."/>
            <person name="Noegel A.A."/>
            <person name="Eichinger L."/>
            <person name="Gallinger C."/>
            <person name="Pawlowski J."/>
            <person name="Sierra R."/>
            <person name="Euteneuer U."/>
            <person name="Pillet L."/>
            <person name="Moustafa A."/>
            <person name="Platzer M."/>
            <person name="Groth M."/>
            <person name="Szafranski K."/>
            <person name="Schliwa M."/>
        </authorList>
    </citation>
    <scope>NUCLEOTIDE SEQUENCE [LARGE SCALE GENOMIC DNA]</scope>
</reference>
<accession>X6LH42</accession>
<evidence type="ECO:0000313" key="2">
    <source>
        <dbReference type="EMBL" id="ETO00422.1"/>
    </source>
</evidence>
<proteinExistence type="predicted"/>
<gene>
    <name evidence="2" type="ORF">RFI_37023</name>
</gene>
<organism evidence="2 3">
    <name type="scientific">Reticulomyxa filosa</name>
    <dbReference type="NCBI Taxonomy" id="46433"/>
    <lineage>
        <taxon>Eukaryota</taxon>
        <taxon>Sar</taxon>
        <taxon>Rhizaria</taxon>
        <taxon>Retaria</taxon>
        <taxon>Foraminifera</taxon>
        <taxon>Monothalamids</taxon>
        <taxon>Reticulomyxidae</taxon>
        <taxon>Reticulomyxa</taxon>
    </lineage>
</organism>
<name>X6LH42_RETFI</name>
<dbReference type="EMBL" id="ASPP01041110">
    <property type="protein sequence ID" value="ETO00422.1"/>
    <property type="molecule type" value="Genomic_DNA"/>
</dbReference>